<comment type="cofactor">
    <cofactor evidence="1 15">
        <name>Mg(2+)</name>
        <dbReference type="ChEBI" id="CHEBI:18420"/>
    </cofactor>
</comment>
<dbReference type="NCBIfam" id="TIGR01203">
    <property type="entry name" value="HGPRTase"/>
    <property type="match status" value="1"/>
</dbReference>
<dbReference type="GO" id="GO:0000287">
    <property type="term" value="F:magnesium ion binding"/>
    <property type="evidence" value="ECO:0007669"/>
    <property type="project" value="TreeGrafter"/>
</dbReference>
<keyword evidence="8 15" id="KW-0808">Transferase</keyword>
<dbReference type="RefSeq" id="WP_109573419.1">
    <property type="nucleotide sequence ID" value="NZ_UHJL01000004.1"/>
</dbReference>
<protein>
    <recommendedName>
        <fullName evidence="5 15">Hypoxanthine phosphoribosyltransferase</fullName>
        <ecNumber evidence="5 15">2.4.2.8</ecNumber>
    </recommendedName>
</protein>
<keyword evidence="9 15" id="KW-0479">Metal-binding</keyword>
<comment type="subcellular location">
    <subcellularLocation>
        <location evidence="2 15">Cytoplasm</location>
    </subcellularLocation>
</comment>
<dbReference type="InterPro" id="IPR050408">
    <property type="entry name" value="HGPRT"/>
</dbReference>
<evidence type="ECO:0000256" key="11">
    <source>
        <dbReference type="ARBA" id="ARBA00022741"/>
    </source>
</evidence>
<comment type="catalytic activity">
    <reaction evidence="14">
        <text>IMP + diphosphate = hypoxanthine + 5-phospho-alpha-D-ribose 1-diphosphate</text>
        <dbReference type="Rhea" id="RHEA:17973"/>
        <dbReference type="ChEBI" id="CHEBI:17368"/>
        <dbReference type="ChEBI" id="CHEBI:33019"/>
        <dbReference type="ChEBI" id="CHEBI:58017"/>
        <dbReference type="ChEBI" id="CHEBI:58053"/>
        <dbReference type="EC" id="2.4.2.8"/>
    </reaction>
    <physiologicalReaction direction="right-to-left" evidence="14">
        <dbReference type="Rhea" id="RHEA:17975"/>
    </physiologicalReaction>
</comment>
<evidence type="ECO:0000313" key="18">
    <source>
        <dbReference type="Proteomes" id="UP000255423"/>
    </source>
</evidence>
<sequence length="173" mass="19201">MYKLPSAPLITAQEINARVDSLASELKAFDFDVILSALTGSYMFTADLSRRIATPKLRIAFIKASSYGESDKPNANVHISGLEGLDIKGKRVLLIDDILDTGNTMYSLVKALADYSPASITTCVLLNKESRRIVDFHADYVGFEIEDKFVVGYGLDYANTYRTYPEVWALEEA</sequence>
<evidence type="ECO:0000256" key="13">
    <source>
        <dbReference type="ARBA" id="ARBA00048811"/>
    </source>
</evidence>
<dbReference type="GO" id="GO:0004422">
    <property type="term" value="F:hypoxanthine phosphoribosyltransferase activity"/>
    <property type="evidence" value="ECO:0007669"/>
    <property type="project" value="InterPro"/>
</dbReference>
<dbReference type="GO" id="GO:0046100">
    <property type="term" value="P:hypoxanthine metabolic process"/>
    <property type="evidence" value="ECO:0007669"/>
    <property type="project" value="TreeGrafter"/>
</dbReference>
<keyword evidence="12 15" id="KW-0460">Magnesium</keyword>
<dbReference type="InterPro" id="IPR029057">
    <property type="entry name" value="PRTase-like"/>
</dbReference>
<dbReference type="SUPFAM" id="SSF53271">
    <property type="entry name" value="PRTase-like"/>
    <property type="match status" value="1"/>
</dbReference>
<dbReference type="AlphaFoldDB" id="A0A380S7I0"/>
<dbReference type="Pfam" id="PF00156">
    <property type="entry name" value="Pribosyltran"/>
    <property type="match status" value="1"/>
</dbReference>
<dbReference type="Gene3D" id="3.40.50.2020">
    <property type="match status" value="1"/>
</dbReference>
<dbReference type="InterPro" id="IPR005904">
    <property type="entry name" value="Hxn_phspho_trans"/>
</dbReference>
<dbReference type="GO" id="GO:0032264">
    <property type="term" value="P:IMP salvage"/>
    <property type="evidence" value="ECO:0007669"/>
    <property type="project" value="UniProtKB-UniPathway"/>
</dbReference>
<gene>
    <name evidence="17" type="ORF">SAMN05661053_2527</name>
</gene>
<evidence type="ECO:0000256" key="6">
    <source>
        <dbReference type="ARBA" id="ARBA00022490"/>
    </source>
</evidence>
<dbReference type="EC" id="2.4.2.8" evidence="5 15"/>
<evidence type="ECO:0000259" key="16">
    <source>
        <dbReference type="Pfam" id="PF00156"/>
    </source>
</evidence>
<evidence type="ECO:0000256" key="12">
    <source>
        <dbReference type="ARBA" id="ARBA00022842"/>
    </source>
</evidence>
<evidence type="ECO:0000256" key="8">
    <source>
        <dbReference type="ARBA" id="ARBA00022679"/>
    </source>
</evidence>
<proteinExistence type="inferred from homology"/>
<evidence type="ECO:0000256" key="10">
    <source>
        <dbReference type="ARBA" id="ARBA00022726"/>
    </source>
</evidence>
<feature type="domain" description="Phosphoribosyltransferase" evidence="16">
    <location>
        <begin position="15"/>
        <end position="157"/>
    </location>
</feature>
<dbReference type="Proteomes" id="UP000255423">
    <property type="component" value="Unassembled WGS sequence"/>
</dbReference>
<keyword evidence="7 15" id="KW-0328">Glycosyltransferase</keyword>
<comment type="catalytic activity">
    <reaction evidence="13">
        <text>GMP + diphosphate = guanine + 5-phospho-alpha-D-ribose 1-diphosphate</text>
        <dbReference type="Rhea" id="RHEA:25424"/>
        <dbReference type="ChEBI" id="CHEBI:16235"/>
        <dbReference type="ChEBI" id="CHEBI:33019"/>
        <dbReference type="ChEBI" id="CHEBI:58017"/>
        <dbReference type="ChEBI" id="CHEBI:58115"/>
        <dbReference type="EC" id="2.4.2.8"/>
    </reaction>
    <physiologicalReaction direction="right-to-left" evidence="13">
        <dbReference type="Rhea" id="RHEA:25426"/>
    </physiologicalReaction>
</comment>
<dbReference type="PANTHER" id="PTHR43340">
    <property type="entry name" value="HYPOXANTHINE-GUANINE PHOSPHORIBOSYLTRANSFERASE"/>
    <property type="match status" value="1"/>
</dbReference>
<comment type="pathway">
    <text evidence="3 15">Purine metabolism; IMP biosynthesis via salvage pathway; IMP from hypoxanthine: step 1/1.</text>
</comment>
<evidence type="ECO:0000256" key="5">
    <source>
        <dbReference type="ARBA" id="ARBA00011895"/>
    </source>
</evidence>
<evidence type="ECO:0000256" key="2">
    <source>
        <dbReference type="ARBA" id="ARBA00004496"/>
    </source>
</evidence>
<dbReference type="GO" id="GO:0006166">
    <property type="term" value="P:purine ribonucleoside salvage"/>
    <property type="evidence" value="ECO:0007669"/>
    <property type="project" value="UniProtKB-KW"/>
</dbReference>
<dbReference type="GO" id="GO:0006178">
    <property type="term" value="P:guanine salvage"/>
    <property type="evidence" value="ECO:0007669"/>
    <property type="project" value="TreeGrafter"/>
</dbReference>
<dbReference type="GO" id="GO:0005829">
    <property type="term" value="C:cytosol"/>
    <property type="evidence" value="ECO:0007669"/>
    <property type="project" value="TreeGrafter"/>
</dbReference>
<keyword evidence="6 15" id="KW-0963">Cytoplasm</keyword>
<keyword evidence="10 15" id="KW-0660">Purine salvage</keyword>
<evidence type="ECO:0000256" key="9">
    <source>
        <dbReference type="ARBA" id="ARBA00022723"/>
    </source>
</evidence>
<dbReference type="EMBL" id="UHJL01000004">
    <property type="protein sequence ID" value="SUQ25735.1"/>
    <property type="molecule type" value="Genomic_DNA"/>
</dbReference>
<organism evidence="17 18">
    <name type="scientific">Fibrobacter succinogenes</name>
    <name type="common">Bacteroides succinogenes</name>
    <dbReference type="NCBI Taxonomy" id="833"/>
    <lineage>
        <taxon>Bacteria</taxon>
        <taxon>Pseudomonadati</taxon>
        <taxon>Fibrobacterota</taxon>
        <taxon>Fibrobacteria</taxon>
        <taxon>Fibrobacterales</taxon>
        <taxon>Fibrobacteraceae</taxon>
        <taxon>Fibrobacter</taxon>
    </lineage>
</organism>
<dbReference type="GO" id="GO:0032263">
    <property type="term" value="P:GMP salvage"/>
    <property type="evidence" value="ECO:0007669"/>
    <property type="project" value="TreeGrafter"/>
</dbReference>
<dbReference type="PANTHER" id="PTHR43340:SF1">
    <property type="entry name" value="HYPOXANTHINE PHOSPHORIBOSYLTRANSFERASE"/>
    <property type="match status" value="1"/>
</dbReference>
<evidence type="ECO:0000256" key="15">
    <source>
        <dbReference type="RuleBase" id="RU364099"/>
    </source>
</evidence>
<reference evidence="17 18" key="1">
    <citation type="submission" date="2017-08" db="EMBL/GenBank/DDBJ databases">
        <authorList>
            <person name="de Groot N.N."/>
        </authorList>
    </citation>
    <scope>NUCLEOTIDE SEQUENCE [LARGE SCALE GENOMIC DNA]</scope>
    <source>
        <strain evidence="17 18">HM2</strain>
    </source>
</reference>
<dbReference type="GO" id="GO:0000166">
    <property type="term" value="F:nucleotide binding"/>
    <property type="evidence" value="ECO:0007669"/>
    <property type="project" value="UniProtKB-KW"/>
</dbReference>
<dbReference type="UniPathway" id="UPA00591">
    <property type="reaction ID" value="UER00648"/>
</dbReference>
<name>A0A380S7I0_FIBSU</name>
<dbReference type="CDD" id="cd06223">
    <property type="entry name" value="PRTases_typeI"/>
    <property type="match status" value="1"/>
</dbReference>
<evidence type="ECO:0000256" key="3">
    <source>
        <dbReference type="ARBA" id="ARBA00004669"/>
    </source>
</evidence>
<evidence type="ECO:0000256" key="4">
    <source>
        <dbReference type="ARBA" id="ARBA00008391"/>
    </source>
</evidence>
<comment type="similarity">
    <text evidence="4 15">Belongs to the purine/pyrimidine phosphoribosyltransferase family.</text>
</comment>
<evidence type="ECO:0000256" key="1">
    <source>
        <dbReference type="ARBA" id="ARBA00001946"/>
    </source>
</evidence>
<dbReference type="InterPro" id="IPR000836">
    <property type="entry name" value="PRTase_dom"/>
</dbReference>
<accession>A0A380S7I0</accession>
<evidence type="ECO:0000256" key="14">
    <source>
        <dbReference type="ARBA" id="ARBA00049402"/>
    </source>
</evidence>
<dbReference type="GO" id="GO:0052657">
    <property type="term" value="F:guanine phosphoribosyltransferase activity"/>
    <property type="evidence" value="ECO:0007669"/>
    <property type="project" value="RHEA"/>
</dbReference>
<keyword evidence="11 15" id="KW-0547">Nucleotide-binding</keyword>
<evidence type="ECO:0000313" key="17">
    <source>
        <dbReference type="EMBL" id="SUQ25735.1"/>
    </source>
</evidence>
<evidence type="ECO:0000256" key="7">
    <source>
        <dbReference type="ARBA" id="ARBA00022676"/>
    </source>
</evidence>